<keyword evidence="2" id="KW-1185">Reference proteome</keyword>
<organism evidence="1 2">
    <name type="scientific">Rugamonas rivuli</name>
    <dbReference type="NCBI Taxonomy" id="2743358"/>
    <lineage>
        <taxon>Bacteria</taxon>
        <taxon>Pseudomonadati</taxon>
        <taxon>Pseudomonadota</taxon>
        <taxon>Betaproteobacteria</taxon>
        <taxon>Burkholderiales</taxon>
        <taxon>Oxalobacteraceae</taxon>
        <taxon>Telluria group</taxon>
        <taxon>Rugamonas</taxon>
    </lineage>
</organism>
<comment type="caution">
    <text evidence="1">The sequence shown here is derived from an EMBL/GenBank/DDBJ whole genome shotgun (WGS) entry which is preliminary data.</text>
</comment>
<dbReference type="Proteomes" id="UP000444318">
    <property type="component" value="Unassembled WGS sequence"/>
</dbReference>
<accession>A0A843SBU0</accession>
<proteinExistence type="predicted"/>
<protein>
    <submittedName>
        <fullName evidence="1">Uncharacterized protein</fullName>
    </submittedName>
</protein>
<sequence>MPKNHNGEIKPCAAPNNTAKIVAHADLLIPIFLSKIAKAPSIKVSKRGASNPTPKKFRIVRVCAGAFKLELWKNKEELTIAVAYSRRDGMSVKGIAEKVVENKLDLPLLSNRFETIL</sequence>
<reference evidence="1 2" key="1">
    <citation type="submission" date="2019-10" db="EMBL/GenBank/DDBJ databases">
        <title>Two novel species isolated from a subtropical stream in China.</title>
        <authorList>
            <person name="Lu H."/>
        </authorList>
    </citation>
    <scope>NUCLEOTIDE SEQUENCE [LARGE SCALE GENOMIC DNA]</scope>
    <source>
        <strain evidence="1 2">FT103W</strain>
    </source>
</reference>
<evidence type="ECO:0000313" key="1">
    <source>
        <dbReference type="EMBL" id="MQA21689.1"/>
    </source>
</evidence>
<dbReference type="EMBL" id="WHUF01000005">
    <property type="protein sequence ID" value="MQA21689.1"/>
    <property type="molecule type" value="Genomic_DNA"/>
</dbReference>
<dbReference type="RefSeq" id="WP_152807229.1">
    <property type="nucleotide sequence ID" value="NZ_WHUF01000005.1"/>
</dbReference>
<name>A0A843SBU0_9BURK</name>
<dbReference type="AlphaFoldDB" id="A0A843SBU0"/>
<evidence type="ECO:0000313" key="2">
    <source>
        <dbReference type="Proteomes" id="UP000444318"/>
    </source>
</evidence>
<gene>
    <name evidence="1" type="ORF">GEV01_19410</name>
</gene>